<organism evidence="1 2">
    <name type="scientific">Protofrankia coriariae</name>
    <dbReference type="NCBI Taxonomy" id="1562887"/>
    <lineage>
        <taxon>Bacteria</taxon>
        <taxon>Bacillati</taxon>
        <taxon>Actinomycetota</taxon>
        <taxon>Actinomycetes</taxon>
        <taxon>Frankiales</taxon>
        <taxon>Frankiaceae</taxon>
        <taxon>Protofrankia</taxon>
    </lineage>
</organism>
<protein>
    <recommendedName>
        <fullName evidence="3">TadE-like protein</fullName>
    </recommendedName>
</protein>
<dbReference type="Proteomes" id="UP000035425">
    <property type="component" value="Unassembled WGS sequence"/>
</dbReference>
<name>A0ABR5F637_9ACTN</name>
<evidence type="ECO:0000313" key="1">
    <source>
        <dbReference type="EMBL" id="KLL12093.1"/>
    </source>
</evidence>
<dbReference type="EMBL" id="JWIO01000008">
    <property type="protein sequence ID" value="KLL12093.1"/>
    <property type="molecule type" value="Genomic_DNA"/>
</dbReference>
<accession>A0ABR5F637</accession>
<evidence type="ECO:0000313" key="2">
    <source>
        <dbReference type="Proteomes" id="UP000035425"/>
    </source>
</evidence>
<proteinExistence type="predicted"/>
<keyword evidence="2" id="KW-1185">Reference proteome</keyword>
<evidence type="ECO:0008006" key="3">
    <source>
        <dbReference type="Google" id="ProtNLM"/>
    </source>
</evidence>
<sequence length="148" mass="15360">MIEFVGLSVLLLIPFVYFFLSVFAVQRAAFAVTQAARAAGRAYATADSEAQAVTRARVAAETAFADQGLDGAPELRFAPEGADCGAGNPGDGAASLAPGSRFAVCVRSAVALPGTARLFTGLADITVNGKFVVVVDAYRRDRTQMPVT</sequence>
<comment type="caution">
    <text evidence="1">The sequence shown here is derived from an EMBL/GenBank/DDBJ whole genome shotgun (WGS) entry which is preliminary data.</text>
</comment>
<reference evidence="1 2" key="1">
    <citation type="submission" date="2014-12" db="EMBL/GenBank/DDBJ databases">
        <title>Frankia sp. BMG5.1 draft genome.</title>
        <authorList>
            <person name="Gtari M."/>
            <person name="Ghodhbane-Gtari F."/>
            <person name="Nouioui I."/>
            <person name="Ktari A."/>
            <person name="Hezbri K."/>
            <person name="Mimouni W."/>
            <person name="Sbissi I."/>
            <person name="Ayari A."/>
            <person name="Yamanaka T."/>
            <person name="Normand P."/>
            <person name="Tisa L.S."/>
            <person name="Boudabous A."/>
        </authorList>
    </citation>
    <scope>NUCLEOTIDE SEQUENCE [LARGE SCALE GENOMIC DNA]</scope>
    <source>
        <strain evidence="1 2">BMG5.1</strain>
    </source>
</reference>
<gene>
    <name evidence="1" type="ORF">FrCorBMG51_07035</name>
</gene>